<keyword evidence="4" id="KW-1185">Reference proteome</keyword>
<dbReference type="InterPro" id="IPR050194">
    <property type="entry name" value="Glycosyltransferase_grp1"/>
</dbReference>
<evidence type="ECO:0000256" key="1">
    <source>
        <dbReference type="SAM" id="MobiDB-lite"/>
    </source>
</evidence>
<proteinExistence type="predicted"/>
<dbReference type="CDD" id="cd03801">
    <property type="entry name" value="GT4_PimA-like"/>
    <property type="match status" value="1"/>
</dbReference>
<reference evidence="3 4" key="2">
    <citation type="journal article" date="2011" name="Stand. Genomic Sci.">
        <title>Complete genome sequence of Isosphaera pallida type strain (IS1B).</title>
        <authorList>
            <consortium name="US DOE Joint Genome Institute (JGI-PGF)"/>
            <person name="Goker M."/>
            <person name="Cleland D."/>
            <person name="Saunders E."/>
            <person name="Lapidus A."/>
            <person name="Nolan M."/>
            <person name="Lucas S."/>
            <person name="Hammon N."/>
            <person name="Deshpande S."/>
            <person name="Cheng J.F."/>
            <person name="Tapia R."/>
            <person name="Han C."/>
            <person name="Goodwin L."/>
            <person name="Pitluck S."/>
            <person name="Liolios K."/>
            <person name="Pagani I."/>
            <person name="Ivanova N."/>
            <person name="Mavromatis K."/>
            <person name="Pati A."/>
            <person name="Chen A."/>
            <person name="Palaniappan K."/>
            <person name="Land M."/>
            <person name="Hauser L."/>
            <person name="Chang Y.J."/>
            <person name="Jeffries C.D."/>
            <person name="Detter J.C."/>
            <person name="Beck B."/>
            <person name="Woyke T."/>
            <person name="Bristow J."/>
            <person name="Eisen J.A."/>
            <person name="Markowitz V."/>
            <person name="Hugenholtz P."/>
            <person name="Kyrpides N.C."/>
            <person name="Klenk H.P."/>
        </authorList>
    </citation>
    <scope>NUCLEOTIDE SEQUENCE [LARGE SCALE GENOMIC DNA]</scope>
    <source>
        <strain evidence="4">ATCC 43644 / DSM 9630 / IS1B</strain>
    </source>
</reference>
<sequence length="433" mass="47357">MPPPTLEPITQLAFLSTASLEPGSEPSEVGDGQRLRVGLLVSWFYPAESGAERQALEQGRELLRQGHQVGVVTGRLPGRPSFERIDGLEVHRVIRSIRLGPLFGLSYLASAVAALIRLGPRFDVIHTHQALWEAIAAGLARPGLGRVPVLVQPASSGAFGEADQLRTLRGWPILLRWMLRNDGFVAISREIADQWRTLGVPEDRLWLSRSGVDARRFHPGPSAWDRPTVDSPPSPLPPRPRVVFTGRLHPQKNLDFLIDVWPEARRRAGGVGSLLLAGDGPERDRLERLAACRLEEFGPEAVGSIRWLGRVADPSELLRACDLFVLPSVAEGMSNSLLEAMASGLPSVVSKIGGNVDLISEGPEATGRLVDPTDRDGWINALSDLLSDPTTRQAMGRRARARIEAEYDLPVVVAANLKIYRELIRRRSRGAAT</sequence>
<dbReference type="EMBL" id="CP002353">
    <property type="protein sequence ID" value="ADV61043.1"/>
    <property type="molecule type" value="Genomic_DNA"/>
</dbReference>
<feature type="region of interest" description="Disordered" evidence="1">
    <location>
        <begin position="218"/>
        <end position="238"/>
    </location>
</feature>
<gene>
    <name evidence="3" type="ordered locus">Isop_0448</name>
</gene>
<dbReference type="KEGG" id="ipa:Isop_0448"/>
<dbReference type="InParanoid" id="E8QYR7"/>
<protein>
    <submittedName>
        <fullName evidence="3">Glycosyl transferase group 1</fullName>
    </submittedName>
</protein>
<dbReference type="PANTHER" id="PTHR45947">
    <property type="entry name" value="SULFOQUINOVOSYL TRANSFERASE SQD2"/>
    <property type="match status" value="1"/>
</dbReference>
<evidence type="ECO:0000313" key="4">
    <source>
        <dbReference type="Proteomes" id="UP000008631"/>
    </source>
</evidence>
<feature type="domain" description="Glycosyltransferase subfamily 4-like N-terminal" evidence="2">
    <location>
        <begin position="50"/>
        <end position="215"/>
    </location>
</feature>
<organism evidence="3 4">
    <name type="scientific">Isosphaera pallida (strain ATCC 43644 / DSM 9630 / IS1B)</name>
    <dbReference type="NCBI Taxonomy" id="575540"/>
    <lineage>
        <taxon>Bacteria</taxon>
        <taxon>Pseudomonadati</taxon>
        <taxon>Planctomycetota</taxon>
        <taxon>Planctomycetia</taxon>
        <taxon>Isosphaerales</taxon>
        <taxon>Isosphaeraceae</taxon>
        <taxon>Isosphaera</taxon>
    </lineage>
</organism>
<dbReference type="Pfam" id="PF13439">
    <property type="entry name" value="Glyco_transf_4"/>
    <property type="match status" value="1"/>
</dbReference>
<dbReference type="SUPFAM" id="SSF53756">
    <property type="entry name" value="UDP-Glycosyltransferase/glycogen phosphorylase"/>
    <property type="match status" value="1"/>
</dbReference>
<evidence type="ECO:0000259" key="2">
    <source>
        <dbReference type="Pfam" id="PF13439"/>
    </source>
</evidence>
<dbReference type="STRING" id="575540.Isop_0448"/>
<dbReference type="Gene3D" id="3.40.50.2000">
    <property type="entry name" value="Glycogen Phosphorylase B"/>
    <property type="match status" value="2"/>
</dbReference>
<dbReference type="InterPro" id="IPR028098">
    <property type="entry name" value="Glyco_trans_4-like_N"/>
</dbReference>
<dbReference type="GO" id="GO:0016757">
    <property type="term" value="F:glycosyltransferase activity"/>
    <property type="evidence" value="ECO:0007669"/>
    <property type="project" value="TreeGrafter"/>
</dbReference>
<dbReference type="OrthoDB" id="232381at2"/>
<dbReference type="HOGENOM" id="CLU_009583_2_5_0"/>
<dbReference type="Pfam" id="PF13692">
    <property type="entry name" value="Glyco_trans_1_4"/>
    <property type="match status" value="1"/>
</dbReference>
<evidence type="ECO:0000313" key="3">
    <source>
        <dbReference type="EMBL" id="ADV61043.1"/>
    </source>
</evidence>
<accession>E8QYR7</accession>
<reference key="1">
    <citation type="submission" date="2010-11" db="EMBL/GenBank/DDBJ databases">
        <title>The complete sequence of chromosome of Isophaera pallida ATCC 43644.</title>
        <authorList>
            <consortium name="US DOE Joint Genome Institute (JGI-PGF)"/>
            <person name="Lucas S."/>
            <person name="Copeland A."/>
            <person name="Lapidus A."/>
            <person name="Bruce D."/>
            <person name="Goodwin L."/>
            <person name="Pitluck S."/>
            <person name="Kyrpides N."/>
            <person name="Mavromatis K."/>
            <person name="Pagani I."/>
            <person name="Ivanova N."/>
            <person name="Saunders E."/>
            <person name="Brettin T."/>
            <person name="Detter J.C."/>
            <person name="Han C."/>
            <person name="Tapia R."/>
            <person name="Land M."/>
            <person name="Hauser L."/>
            <person name="Markowitz V."/>
            <person name="Cheng J.-F."/>
            <person name="Hugenholtz P."/>
            <person name="Woyke T."/>
            <person name="Wu D."/>
            <person name="Eisen J.A."/>
        </authorList>
    </citation>
    <scope>NUCLEOTIDE SEQUENCE</scope>
    <source>
        <strain>ATCC 43644</strain>
    </source>
</reference>
<dbReference type="AlphaFoldDB" id="E8QYR7"/>
<dbReference type="Proteomes" id="UP000008631">
    <property type="component" value="Chromosome"/>
</dbReference>
<keyword evidence="3" id="KW-0808">Transferase</keyword>
<dbReference type="PANTHER" id="PTHR45947:SF3">
    <property type="entry name" value="SULFOQUINOVOSYL TRANSFERASE SQD2"/>
    <property type="match status" value="1"/>
</dbReference>
<dbReference type="RefSeq" id="WP_013563332.1">
    <property type="nucleotide sequence ID" value="NC_014962.1"/>
</dbReference>
<dbReference type="eggNOG" id="COG0438">
    <property type="taxonomic scope" value="Bacteria"/>
</dbReference>
<name>E8QYR7_ISOPI</name>